<name>A0A0C9SPB5_PAXIN</name>
<evidence type="ECO:0000313" key="2">
    <source>
        <dbReference type="Proteomes" id="UP000053647"/>
    </source>
</evidence>
<evidence type="ECO:0000313" key="1">
    <source>
        <dbReference type="EMBL" id="KIJ08839.1"/>
    </source>
</evidence>
<dbReference type="HOGENOM" id="CLU_2334225_0_0_1"/>
<keyword evidence="2" id="KW-1185">Reference proteome</keyword>
<dbReference type="EMBL" id="KN819547">
    <property type="protein sequence ID" value="KIJ08839.1"/>
    <property type="molecule type" value="Genomic_DNA"/>
</dbReference>
<reference evidence="1 2" key="1">
    <citation type="submission" date="2014-06" db="EMBL/GenBank/DDBJ databases">
        <authorList>
            <consortium name="DOE Joint Genome Institute"/>
            <person name="Kuo A."/>
            <person name="Kohler A."/>
            <person name="Nagy L.G."/>
            <person name="Floudas D."/>
            <person name="Copeland A."/>
            <person name="Barry K.W."/>
            <person name="Cichocki N."/>
            <person name="Veneault-Fourrey C."/>
            <person name="LaButti K."/>
            <person name="Lindquist E.A."/>
            <person name="Lipzen A."/>
            <person name="Lundell T."/>
            <person name="Morin E."/>
            <person name="Murat C."/>
            <person name="Sun H."/>
            <person name="Tunlid A."/>
            <person name="Henrissat B."/>
            <person name="Grigoriev I.V."/>
            <person name="Hibbett D.S."/>
            <person name="Martin F."/>
            <person name="Nordberg H.P."/>
            <person name="Cantor M.N."/>
            <person name="Hua S.X."/>
        </authorList>
    </citation>
    <scope>NUCLEOTIDE SEQUENCE [LARGE SCALE GENOMIC DNA]</scope>
    <source>
        <strain evidence="1 2">ATCC 200175</strain>
    </source>
</reference>
<protein>
    <submittedName>
        <fullName evidence="1">Uncharacterized protein</fullName>
    </submittedName>
</protein>
<gene>
    <name evidence="1" type="ORF">PAXINDRAFT_18047</name>
</gene>
<organism evidence="1 2">
    <name type="scientific">Paxillus involutus ATCC 200175</name>
    <dbReference type="NCBI Taxonomy" id="664439"/>
    <lineage>
        <taxon>Eukaryota</taxon>
        <taxon>Fungi</taxon>
        <taxon>Dikarya</taxon>
        <taxon>Basidiomycota</taxon>
        <taxon>Agaricomycotina</taxon>
        <taxon>Agaricomycetes</taxon>
        <taxon>Agaricomycetidae</taxon>
        <taxon>Boletales</taxon>
        <taxon>Paxilineae</taxon>
        <taxon>Paxillaceae</taxon>
        <taxon>Paxillus</taxon>
    </lineage>
</organism>
<reference evidence="2" key="2">
    <citation type="submission" date="2015-01" db="EMBL/GenBank/DDBJ databases">
        <title>Evolutionary Origins and Diversification of the Mycorrhizal Mutualists.</title>
        <authorList>
            <consortium name="DOE Joint Genome Institute"/>
            <consortium name="Mycorrhizal Genomics Consortium"/>
            <person name="Kohler A."/>
            <person name="Kuo A."/>
            <person name="Nagy L.G."/>
            <person name="Floudas D."/>
            <person name="Copeland A."/>
            <person name="Barry K.W."/>
            <person name="Cichocki N."/>
            <person name="Veneault-Fourrey C."/>
            <person name="LaButti K."/>
            <person name="Lindquist E.A."/>
            <person name="Lipzen A."/>
            <person name="Lundell T."/>
            <person name="Morin E."/>
            <person name="Murat C."/>
            <person name="Riley R."/>
            <person name="Ohm R."/>
            <person name="Sun H."/>
            <person name="Tunlid A."/>
            <person name="Henrissat B."/>
            <person name="Grigoriev I.V."/>
            <person name="Hibbett D.S."/>
            <person name="Martin F."/>
        </authorList>
    </citation>
    <scope>NUCLEOTIDE SEQUENCE [LARGE SCALE GENOMIC DNA]</scope>
    <source>
        <strain evidence="2">ATCC 200175</strain>
    </source>
</reference>
<dbReference type="AlphaFoldDB" id="A0A0C9SPB5"/>
<sequence length="98" mass="10807">MAYLYVTQSRVDTDLPHTDDEANDFLREIWNGGEGGEKRIFISVGGHTRDTVLSTAELGGLVAFGRLYVPNVNHKEALNEATLAQSGIKLVRTYQGKL</sequence>
<accession>A0A0C9SPB5</accession>
<proteinExistence type="predicted"/>
<dbReference type="OrthoDB" id="276546at2759"/>
<dbReference type="Proteomes" id="UP000053647">
    <property type="component" value="Unassembled WGS sequence"/>
</dbReference>